<keyword evidence="3" id="KW-0808">Transferase</keyword>
<dbReference type="SUPFAM" id="SSF52540">
    <property type="entry name" value="P-loop containing nucleoside triphosphate hydrolases"/>
    <property type="match status" value="1"/>
</dbReference>
<gene>
    <name evidence="11" type="ORF">DSM106044_04986</name>
</gene>
<dbReference type="SUPFAM" id="SSF48019">
    <property type="entry name" value="post-AAA+ oligomerization domain-like"/>
    <property type="match status" value="1"/>
</dbReference>
<keyword evidence="5" id="KW-0235">DNA replication</keyword>
<evidence type="ECO:0000256" key="8">
    <source>
        <dbReference type="ARBA" id="ARBA00049244"/>
    </source>
</evidence>
<evidence type="ECO:0000313" key="12">
    <source>
        <dbReference type="Proteomes" id="UP000306509"/>
    </source>
</evidence>
<dbReference type="GO" id="GO:0003887">
    <property type="term" value="F:DNA-directed DNA polymerase activity"/>
    <property type="evidence" value="ECO:0007669"/>
    <property type="project" value="UniProtKB-KW"/>
</dbReference>
<protein>
    <recommendedName>
        <fullName evidence="2">DNA polymerase III subunit delta</fullName>
        <ecNumber evidence="1">2.7.7.7</ecNumber>
    </recommendedName>
</protein>
<evidence type="ECO:0000256" key="4">
    <source>
        <dbReference type="ARBA" id="ARBA00022695"/>
    </source>
</evidence>
<name>A0A4U8Q0I1_9FIRM</name>
<feature type="domain" description="DNA polymerase III delta N-terminal" evidence="9">
    <location>
        <begin position="17"/>
        <end position="129"/>
    </location>
</feature>
<dbReference type="GO" id="GO:0003677">
    <property type="term" value="F:DNA binding"/>
    <property type="evidence" value="ECO:0007669"/>
    <property type="project" value="InterPro"/>
</dbReference>
<accession>A0A4U8Q0I1</accession>
<dbReference type="Gene3D" id="3.40.50.300">
    <property type="entry name" value="P-loop containing nucleotide triphosphate hydrolases"/>
    <property type="match status" value="1"/>
</dbReference>
<dbReference type="InterPro" id="IPR005790">
    <property type="entry name" value="DNA_polIII_delta"/>
</dbReference>
<dbReference type="InterPro" id="IPR048466">
    <property type="entry name" value="DNA_pol3_delta-like_C"/>
</dbReference>
<sequence length="325" mass="37434">MKSLLEDLNKGEFKKAYLLFGEESYLKNLYKNKLKDALIPEGDTMNVTSYEGKSIDVRSVIDQAETMPFFADKRFILIENSGFFKNANVQMAEYIPQIPESTCMVFVENEVDKRGKVYKAVKSAGRVVELGRQDEKTLTRWILGALKKEHRNITEATMHLFMEKTGTDMENIQRELEKLVCYTMGRDVITAEDVETICTTRTVNKIFDMINAIAEKRQKKALDLYYDLLALKEPPMRILFLITRQFNLLMQVKELRNQGFDTQALAPKIGLQSFIARNYVRQAESFTLDRLKEAVNDCVEAEEAVKTGQMNDVMSVELLIVKYSH</sequence>
<dbReference type="InterPro" id="IPR008921">
    <property type="entry name" value="DNA_pol3_clamp-load_cplx_C"/>
</dbReference>
<dbReference type="EMBL" id="QGQD01000103">
    <property type="protein sequence ID" value="TLC98169.1"/>
    <property type="molecule type" value="Genomic_DNA"/>
</dbReference>
<evidence type="ECO:0000256" key="6">
    <source>
        <dbReference type="ARBA" id="ARBA00022932"/>
    </source>
</evidence>
<evidence type="ECO:0000259" key="10">
    <source>
        <dbReference type="Pfam" id="PF21694"/>
    </source>
</evidence>
<evidence type="ECO:0000256" key="3">
    <source>
        <dbReference type="ARBA" id="ARBA00022679"/>
    </source>
</evidence>
<dbReference type="STRING" id="180332.GCA_000797495_02510"/>
<feature type="domain" description="DNA polymerase III delta subunit-like C-terminal" evidence="10">
    <location>
        <begin position="204"/>
        <end position="323"/>
    </location>
</feature>
<comment type="similarity">
    <text evidence="7">Belongs to the DNA polymerase HolA subunit family.</text>
</comment>
<dbReference type="PANTHER" id="PTHR34388:SF1">
    <property type="entry name" value="DNA POLYMERASE III SUBUNIT DELTA"/>
    <property type="match status" value="1"/>
</dbReference>
<evidence type="ECO:0000256" key="7">
    <source>
        <dbReference type="ARBA" id="ARBA00034754"/>
    </source>
</evidence>
<dbReference type="InterPro" id="IPR010372">
    <property type="entry name" value="DNA_pol3_delta_N"/>
</dbReference>
<evidence type="ECO:0000259" key="9">
    <source>
        <dbReference type="Pfam" id="PF06144"/>
    </source>
</evidence>
<proteinExistence type="inferred from homology"/>
<dbReference type="GO" id="GO:0009360">
    <property type="term" value="C:DNA polymerase III complex"/>
    <property type="evidence" value="ECO:0007669"/>
    <property type="project" value="InterPro"/>
</dbReference>
<dbReference type="Pfam" id="PF06144">
    <property type="entry name" value="DNA_pol3_delta"/>
    <property type="match status" value="1"/>
</dbReference>
<keyword evidence="12" id="KW-1185">Reference proteome</keyword>
<keyword evidence="6" id="KW-0239">DNA-directed DNA polymerase</keyword>
<dbReference type="GO" id="GO:0006261">
    <property type="term" value="P:DNA-templated DNA replication"/>
    <property type="evidence" value="ECO:0007669"/>
    <property type="project" value="TreeGrafter"/>
</dbReference>
<comment type="catalytic activity">
    <reaction evidence="8">
        <text>DNA(n) + a 2'-deoxyribonucleoside 5'-triphosphate = DNA(n+1) + diphosphate</text>
        <dbReference type="Rhea" id="RHEA:22508"/>
        <dbReference type="Rhea" id="RHEA-COMP:17339"/>
        <dbReference type="Rhea" id="RHEA-COMP:17340"/>
        <dbReference type="ChEBI" id="CHEBI:33019"/>
        <dbReference type="ChEBI" id="CHEBI:61560"/>
        <dbReference type="ChEBI" id="CHEBI:173112"/>
        <dbReference type="EC" id="2.7.7.7"/>
    </reaction>
</comment>
<evidence type="ECO:0000256" key="2">
    <source>
        <dbReference type="ARBA" id="ARBA00017703"/>
    </source>
</evidence>
<dbReference type="Pfam" id="PF21694">
    <property type="entry name" value="DNA_pol3_delta_C"/>
    <property type="match status" value="1"/>
</dbReference>
<reference evidence="11 12" key="1">
    <citation type="journal article" date="2019" name="Anaerobe">
        <title>Detection of Robinsoniella peoriensis in multiple bone samples of a trauma patient.</title>
        <authorList>
            <person name="Schrottner P."/>
            <person name="Hartwich K."/>
            <person name="Bunk B."/>
            <person name="Schober I."/>
            <person name="Helbig S."/>
            <person name="Rudolph W.W."/>
            <person name="Gunzer F."/>
        </authorList>
    </citation>
    <scope>NUCLEOTIDE SEQUENCE [LARGE SCALE GENOMIC DNA]</scope>
    <source>
        <strain evidence="11 12">DSM 106044</strain>
    </source>
</reference>
<evidence type="ECO:0000256" key="5">
    <source>
        <dbReference type="ARBA" id="ARBA00022705"/>
    </source>
</evidence>
<dbReference type="InterPro" id="IPR027417">
    <property type="entry name" value="P-loop_NTPase"/>
</dbReference>
<evidence type="ECO:0000256" key="1">
    <source>
        <dbReference type="ARBA" id="ARBA00012417"/>
    </source>
</evidence>
<dbReference type="AlphaFoldDB" id="A0A4U8Q0I1"/>
<dbReference type="NCBIfam" id="TIGR01128">
    <property type="entry name" value="holA"/>
    <property type="match status" value="1"/>
</dbReference>
<dbReference type="RefSeq" id="WP_047832944.1">
    <property type="nucleotide sequence ID" value="NZ_CAUSDN010000093.1"/>
</dbReference>
<comment type="caution">
    <text evidence="11">The sequence shown here is derived from an EMBL/GenBank/DDBJ whole genome shotgun (WGS) entry which is preliminary data.</text>
</comment>
<keyword evidence="4" id="KW-0548">Nucleotidyltransferase</keyword>
<dbReference type="PANTHER" id="PTHR34388">
    <property type="entry name" value="DNA POLYMERASE III SUBUNIT DELTA"/>
    <property type="match status" value="1"/>
</dbReference>
<evidence type="ECO:0000313" key="11">
    <source>
        <dbReference type="EMBL" id="TLC98169.1"/>
    </source>
</evidence>
<dbReference type="Gene3D" id="1.20.272.10">
    <property type="match status" value="1"/>
</dbReference>
<dbReference type="EC" id="2.7.7.7" evidence="1"/>
<organism evidence="11 12">
    <name type="scientific">Robinsoniella peoriensis</name>
    <dbReference type="NCBI Taxonomy" id="180332"/>
    <lineage>
        <taxon>Bacteria</taxon>
        <taxon>Bacillati</taxon>
        <taxon>Bacillota</taxon>
        <taxon>Clostridia</taxon>
        <taxon>Lachnospirales</taxon>
        <taxon>Lachnospiraceae</taxon>
        <taxon>Robinsoniella</taxon>
    </lineage>
</organism>
<dbReference type="Proteomes" id="UP000306509">
    <property type="component" value="Unassembled WGS sequence"/>
</dbReference>
<dbReference type="Gene3D" id="1.10.8.60">
    <property type="match status" value="1"/>
</dbReference>